<evidence type="ECO:0000256" key="4">
    <source>
        <dbReference type="SAM" id="Phobius"/>
    </source>
</evidence>
<feature type="compositionally biased region" description="Basic and acidic residues" evidence="3">
    <location>
        <begin position="467"/>
        <end position="485"/>
    </location>
</feature>
<feature type="region of interest" description="Disordered" evidence="3">
    <location>
        <begin position="747"/>
        <end position="769"/>
    </location>
</feature>
<dbReference type="GO" id="GO:0000712">
    <property type="term" value="P:resolution of meiotic recombination intermediates"/>
    <property type="evidence" value="ECO:0007669"/>
    <property type="project" value="TreeGrafter"/>
</dbReference>
<keyword evidence="1" id="KW-0540">Nuclease</keyword>
<feature type="compositionally biased region" description="Basic and acidic residues" evidence="3">
    <location>
        <begin position="187"/>
        <end position="205"/>
    </location>
</feature>
<feature type="compositionally biased region" description="Low complexity" evidence="3">
    <location>
        <begin position="127"/>
        <end position="144"/>
    </location>
</feature>
<dbReference type="GO" id="GO:0048257">
    <property type="term" value="F:3'-flap endonuclease activity"/>
    <property type="evidence" value="ECO:0007669"/>
    <property type="project" value="TreeGrafter"/>
</dbReference>
<dbReference type="GO" id="GO:0000727">
    <property type="term" value="P:double-strand break repair via break-induced replication"/>
    <property type="evidence" value="ECO:0007669"/>
    <property type="project" value="UniProtKB-UniRule"/>
</dbReference>
<evidence type="ECO:0000259" key="5">
    <source>
        <dbReference type="Pfam" id="PF14716"/>
    </source>
</evidence>
<keyword evidence="1" id="KW-0227">DNA damage</keyword>
<keyword evidence="1" id="KW-0378">Hydrolase</keyword>
<dbReference type="InterPro" id="IPR033309">
    <property type="entry name" value="Mus81"/>
</dbReference>
<keyword evidence="4" id="KW-0812">Transmembrane</keyword>
<evidence type="ECO:0000313" key="8">
    <source>
        <dbReference type="Proteomes" id="UP000827549"/>
    </source>
</evidence>
<keyword evidence="4" id="KW-1133">Transmembrane helix</keyword>
<dbReference type="InterPro" id="IPR047417">
    <property type="entry name" value="WHD_MUS81"/>
</dbReference>
<feature type="region of interest" description="Disordered" evidence="3">
    <location>
        <begin position="1378"/>
        <end position="1397"/>
    </location>
</feature>
<gene>
    <name evidence="7" type="primary">mus81</name>
    <name evidence="7" type="ORF">LOC62_03G004933</name>
</gene>
<keyword evidence="1 7" id="KW-0255">Endonuclease</keyword>
<feature type="compositionally biased region" description="Polar residues" evidence="3">
    <location>
        <begin position="267"/>
        <end position="281"/>
    </location>
</feature>
<dbReference type="GO" id="GO:0031573">
    <property type="term" value="P:mitotic intra-S DNA damage checkpoint signaling"/>
    <property type="evidence" value="ECO:0007669"/>
    <property type="project" value="TreeGrafter"/>
</dbReference>
<evidence type="ECO:0000256" key="1">
    <source>
        <dbReference type="RuleBase" id="RU369042"/>
    </source>
</evidence>
<proteinExistence type="inferred from homology"/>
<feature type="region of interest" description="Disordered" evidence="3">
    <location>
        <begin position="244"/>
        <end position="489"/>
    </location>
</feature>
<dbReference type="InterPro" id="IPR027421">
    <property type="entry name" value="DNA_pol_lamdba_lyase_dom_sf"/>
</dbReference>
<dbReference type="PANTHER" id="PTHR13451:SF0">
    <property type="entry name" value="CROSSOVER JUNCTION ENDONUCLEASE MUS81"/>
    <property type="match status" value="1"/>
</dbReference>
<dbReference type="Proteomes" id="UP000827549">
    <property type="component" value="Chromosome 3"/>
</dbReference>
<keyword evidence="4" id="KW-0472">Membrane</keyword>
<dbReference type="Gene3D" id="1.10.150.110">
    <property type="entry name" value="DNA polymerase beta, N-terminal domain-like"/>
    <property type="match status" value="1"/>
</dbReference>
<feature type="compositionally biased region" description="Gly residues" evidence="3">
    <location>
        <begin position="86"/>
        <end position="98"/>
    </location>
</feature>
<feature type="region of interest" description="Disordered" evidence="3">
    <location>
        <begin position="1"/>
        <end position="214"/>
    </location>
</feature>
<dbReference type="CDD" id="cd21036">
    <property type="entry name" value="WH_MUS81"/>
    <property type="match status" value="1"/>
</dbReference>
<comment type="cofactor">
    <cofactor evidence="1">
        <name>Mg(2+)</name>
        <dbReference type="ChEBI" id="CHEBI:18420"/>
    </cofactor>
</comment>
<feature type="transmembrane region" description="Helical" evidence="4">
    <location>
        <begin position="1078"/>
        <end position="1097"/>
    </location>
</feature>
<dbReference type="GO" id="GO:0046872">
    <property type="term" value="F:metal ion binding"/>
    <property type="evidence" value="ECO:0007669"/>
    <property type="project" value="UniProtKB-UniRule"/>
</dbReference>
<dbReference type="PANTHER" id="PTHR13451">
    <property type="entry name" value="CLASS II CROSSOVER JUNCTION ENDONUCLEASE MUS81"/>
    <property type="match status" value="1"/>
</dbReference>
<dbReference type="Gene3D" id="3.40.50.10130">
    <property type="match status" value="1"/>
</dbReference>
<keyword evidence="1" id="KW-0233">DNA recombination</keyword>
<evidence type="ECO:0000259" key="6">
    <source>
        <dbReference type="Pfam" id="PF21136"/>
    </source>
</evidence>
<keyword evidence="1" id="KW-0460">Magnesium</keyword>
<dbReference type="InterPro" id="IPR036388">
    <property type="entry name" value="WH-like_DNA-bd_sf"/>
</dbReference>
<evidence type="ECO:0000256" key="2">
    <source>
        <dbReference type="SAM" id="Coils"/>
    </source>
</evidence>
<dbReference type="Pfam" id="PF21136">
    <property type="entry name" value="WHD_MUS81"/>
    <property type="match status" value="1"/>
</dbReference>
<feature type="domain" description="Crossover junction endonuclease MUS81-like HHH" evidence="5">
    <location>
        <begin position="1150"/>
        <end position="1208"/>
    </location>
</feature>
<keyword evidence="8" id="KW-1185">Reference proteome</keyword>
<dbReference type="EMBL" id="CP086716">
    <property type="protein sequence ID" value="WOO81405.1"/>
    <property type="molecule type" value="Genomic_DNA"/>
</dbReference>
<keyword evidence="2" id="KW-0175">Coiled coil</keyword>
<name>A0AAF1BKT3_9TREE</name>
<feature type="compositionally biased region" description="Basic residues" evidence="3">
    <location>
        <begin position="1223"/>
        <end position="1235"/>
    </location>
</feature>
<dbReference type="GO" id="GO:0003677">
    <property type="term" value="F:DNA binding"/>
    <property type="evidence" value="ECO:0007669"/>
    <property type="project" value="UniProtKB-UniRule"/>
</dbReference>
<organism evidence="7 8">
    <name type="scientific">Vanrija pseudolonga</name>
    <dbReference type="NCBI Taxonomy" id="143232"/>
    <lineage>
        <taxon>Eukaryota</taxon>
        <taxon>Fungi</taxon>
        <taxon>Dikarya</taxon>
        <taxon>Basidiomycota</taxon>
        <taxon>Agaricomycotina</taxon>
        <taxon>Tremellomycetes</taxon>
        <taxon>Trichosporonales</taxon>
        <taxon>Trichosporonaceae</taxon>
        <taxon>Vanrija</taxon>
    </lineage>
</organism>
<protein>
    <recommendedName>
        <fullName evidence="1">Crossover junction endonuclease MUS81</fullName>
        <ecNumber evidence="1">3.1.22.-</ecNumber>
    </recommendedName>
</protein>
<evidence type="ECO:0000256" key="3">
    <source>
        <dbReference type="SAM" id="MobiDB-lite"/>
    </source>
</evidence>
<comment type="similarity">
    <text evidence="1">Belongs to the XPF family.</text>
</comment>
<comment type="subunit">
    <text evidence="1">Interacts with EME1.</text>
</comment>
<dbReference type="Gene3D" id="1.10.10.10">
    <property type="entry name" value="Winged helix-like DNA-binding domain superfamily/Winged helix DNA-binding domain"/>
    <property type="match status" value="1"/>
</dbReference>
<dbReference type="RefSeq" id="XP_062627437.1">
    <property type="nucleotide sequence ID" value="XM_062771453.1"/>
</dbReference>
<evidence type="ECO:0000313" key="7">
    <source>
        <dbReference type="EMBL" id="WOO81405.1"/>
    </source>
</evidence>
<keyword evidence="1" id="KW-0479">Metal-binding</keyword>
<keyword evidence="1" id="KW-0234">DNA repair</keyword>
<dbReference type="GO" id="GO:0008821">
    <property type="term" value="F:crossover junction DNA endonuclease activity"/>
    <property type="evidence" value="ECO:0007669"/>
    <property type="project" value="UniProtKB-UniRule"/>
</dbReference>
<dbReference type="Pfam" id="PF14716">
    <property type="entry name" value="HHH_8"/>
    <property type="match status" value="1"/>
</dbReference>
<dbReference type="InterPro" id="IPR010996">
    <property type="entry name" value="HHH_MUS81"/>
</dbReference>
<comment type="function">
    <text evidence="1">Interacts with EME1 to form a DNA structure-specific endonuclease with substrate preference for branched DNA structures with a 5'-end at the branch nick. Typical substrates include 3'-flap structures, D-loops, replication forks and nicked Holliday junctions. May be required in mitosis for the processing of stalled or collapsed replication fork intermediates. May be required in meiosis for the repair of meiosis-specific double strand breaks subsequent to single-end invasion (SEI).</text>
</comment>
<dbReference type="SUPFAM" id="SSF47802">
    <property type="entry name" value="DNA polymerase beta, N-terminal domain-like"/>
    <property type="match status" value="1"/>
</dbReference>
<feature type="transmembrane region" description="Helical" evidence="4">
    <location>
        <begin position="1109"/>
        <end position="1129"/>
    </location>
</feature>
<dbReference type="EC" id="3.1.22.-" evidence="1"/>
<feature type="region of interest" description="Disordered" evidence="3">
    <location>
        <begin position="1212"/>
        <end position="1264"/>
    </location>
</feature>
<feature type="coiled-coil region" evidence="2">
    <location>
        <begin position="812"/>
        <end position="840"/>
    </location>
</feature>
<reference evidence="7" key="1">
    <citation type="submission" date="2023-10" db="EMBL/GenBank/DDBJ databases">
        <authorList>
            <person name="Noh H."/>
        </authorList>
    </citation>
    <scope>NUCLEOTIDE SEQUENCE</scope>
    <source>
        <strain evidence="7">DUCC4014</strain>
    </source>
</reference>
<accession>A0AAF1BKT3</accession>
<dbReference type="GO" id="GO:0006308">
    <property type="term" value="P:DNA catabolic process"/>
    <property type="evidence" value="ECO:0007669"/>
    <property type="project" value="UniProtKB-UniRule"/>
</dbReference>
<comment type="subcellular location">
    <subcellularLocation>
        <location evidence="1">Nucleus</location>
    </subcellularLocation>
</comment>
<dbReference type="GO" id="GO:0048476">
    <property type="term" value="C:Holliday junction resolvase complex"/>
    <property type="evidence" value="ECO:0007669"/>
    <property type="project" value="UniProtKB-UniRule"/>
</dbReference>
<keyword evidence="1" id="KW-0539">Nucleus</keyword>
<feature type="domain" description="MUS81 winged helix" evidence="6">
    <location>
        <begin position="1266"/>
        <end position="1354"/>
    </location>
</feature>
<dbReference type="GO" id="GO:0005634">
    <property type="term" value="C:nucleus"/>
    <property type="evidence" value="ECO:0007669"/>
    <property type="project" value="UniProtKB-SubCell"/>
</dbReference>
<sequence>MANGRRPSVLTGGFESSSDDDKSNNGHAAVGGVGSAPSSRSTGRPVIGLPMLQEVQAHHHAGATGSGRRRAQSLMSPPVAHDAAATGGGAGGGGGGGAAFAPPSPVGSRRSSRMQRPYTGSPLSPRGPSAAAGVGGASTATGSPRFGPTSAGLGQEPSWRVTAPSGGEATSSGWEDDMVRQRPRKLRSVDENKPQDHQQHQEQHHKPSPLTLSLGLGSLRNEAVLSSDQIQALLQDADVSSAIQLMSNPPPSSRAHRQSIIAPSPDVSHSATTQPPTSTSVELPPVSKPYLVSAPPALTSGGADWGGRDRSPSISSTVAPSPMRNVTPATGGRRRALSNATLGGDSDGGHIPFTHHVPPIPAGDTDIEEASEDDIGHSDNPTSAHFSANEGAVLTPKTPDMSAVPPKAKDDSGSRRRISGFFNRGKKRAPSPNQAPPERLERLAPPASSSPAPTPARRHAETQAVRQKMDRDAEIKNAERARRQQEQLQEQQYRARLTVNAHPAAQRKALAASTHLDAYYSAINEGLENPPKFDPLAVLRWKHATEAQTDKRIKWETEHAADLERLHASRALSPLPWNAGASKTSLGSSPMIGSSPRYEALRPSFDTRRSRTTGSNGEPLIAPGWHYTMDDVNEYNECKGAVDYFYPPVLPPIPDTQEVHPSPGPPESNGSAVCTSGIPSQKSMSILRGPLESLKTAAKDVRRNIAGAVADFDDSEPAPGDANGQNRLYIHNHNSFRDRANMLRRNIGTGNAHAGGEASTGTSDDEHGNLRRLFGRGVVSGGVARMASNLGGPRKANNVEAEANQVSRAAELREWENVYAREQRAKERQAKRERQATEMELAAAARIAQVEDEIYSERLGILGKARSRLEQADVANTKMDYTVAHFTEQLDQVQAVFRHTADVDVSFPGLNALKKPPTRSASKDEDETVDSLGPLVAESDKGYFSAVGSGSNRPRPPRKPAAAPQVTLQSFGLGVLGPRRSVLDPITGTHVDPIGRLQLTLDRGRDVKNGFAAGRADAAQQLRDINTTIDSLIKQKESVRSWIKHLLPRIGKLKEERANIAVKIKGGVNARMWRSSDIAVDLFVRWAMGLVSYFIRIARGINWVRRVEVGWFLWSCLGAIAAMLVFFFVTGDTPNGAPVSAAMSASLSDLRDAAREKGLKTSDVYSKACRSLVACPVPYDRPRDLAQLQGIGPKTVALLEAKLKKHCEETGMACPASPERPRPAARRPAARRPAARRPAAAAAESDEEPAPPPKKRKPAQPKVYIPQRGSGAYGLLLGLLLSIDDPSNIQNWMTKGELTRASQAYCDSPYDHSERGGYHTAWNGMKTLVNKGYTLVMGSPHRYCLTEDGYDVAVTLRNMHPEFASLPKLLPLARREEIPPSPAASEGTARAALPPPAAPRSGKFGFWYLDARGKRVDSIDSARLRLDPEEFIALRQIEFRESQRTHPITAQLRLIADFPTLNDDGVATLTAFIVEDGAPPFRLSQSGIGKVFYVVEDFQLAERMEFHGAKIMTAKSQIQVISGFFLKETHKLNDTIDFLATMTSVIERTHRDLEMIPPRFISRTSYSSLQATLRKTYPDKAFLTSFDSYQALNDKSGSRTVYETLARMLLCVKGMSPERVAAVLDNYEKAPL</sequence>
<dbReference type="GeneID" id="87808164"/>